<evidence type="ECO:0000256" key="1">
    <source>
        <dbReference type="SAM" id="MobiDB-lite"/>
    </source>
</evidence>
<organism evidence="2 3">
    <name type="scientific">Polyplax serrata</name>
    <name type="common">Common mouse louse</name>
    <dbReference type="NCBI Taxonomy" id="468196"/>
    <lineage>
        <taxon>Eukaryota</taxon>
        <taxon>Metazoa</taxon>
        <taxon>Ecdysozoa</taxon>
        <taxon>Arthropoda</taxon>
        <taxon>Hexapoda</taxon>
        <taxon>Insecta</taxon>
        <taxon>Pterygota</taxon>
        <taxon>Neoptera</taxon>
        <taxon>Paraneoptera</taxon>
        <taxon>Psocodea</taxon>
        <taxon>Troctomorpha</taxon>
        <taxon>Phthiraptera</taxon>
        <taxon>Anoplura</taxon>
        <taxon>Polyplacidae</taxon>
        <taxon>Polyplax</taxon>
    </lineage>
</organism>
<dbReference type="Proteomes" id="UP001359485">
    <property type="component" value="Unassembled WGS sequence"/>
</dbReference>
<reference evidence="2 3" key="1">
    <citation type="submission" date="2023-09" db="EMBL/GenBank/DDBJ databases">
        <title>Genomes of two closely related lineages of the louse Polyplax serrata with different host specificities.</title>
        <authorList>
            <person name="Martinu J."/>
            <person name="Tarabai H."/>
            <person name="Stefka J."/>
            <person name="Hypsa V."/>
        </authorList>
    </citation>
    <scope>NUCLEOTIDE SEQUENCE [LARGE SCALE GENOMIC DNA]</scope>
    <source>
        <strain evidence="2">98ZLc_SE</strain>
    </source>
</reference>
<feature type="compositionally biased region" description="Polar residues" evidence="1">
    <location>
        <begin position="344"/>
        <end position="361"/>
    </location>
</feature>
<feature type="region of interest" description="Disordered" evidence="1">
    <location>
        <begin position="609"/>
        <end position="663"/>
    </location>
</feature>
<feature type="region of interest" description="Disordered" evidence="1">
    <location>
        <begin position="410"/>
        <end position="449"/>
    </location>
</feature>
<feature type="compositionally biased region" description="Basic and acidic residues" evidence="1">
    <location>
        <begin position="554"/>
        <end position="572"/>
    </location>
</feature>
<evidence type="ECO:0000313" key="2">
    <source>
        <dbReference type="EMBL" id="KAK6627360.1"/>
    </source>
</evidence>
<accession>A0ABR1ATT3</accession>
<gene>
    <name evidence="2" type="ORF">RUM44_009837</name>
</gene>
<feature type="compositionally biased region" description="Basic and acidic residues" evidence="1">
    <location>
        <begin position="375"/>
        <end position="390"/>
    </location>
</feature>
<sequence>MGVAWCRERVEQAQNSKSPIDRILVRCSNLIRPQTSYSQTHGELANDFVYKGMRTGKLGSSYPVPIHAVPPRTRNKIHRTNDWYTPKLLSVGSDELDKPPVPPPRKKRKLRVNSTEVLNSHLPELHSPSYVKSTETLWKKTRSNLNVSPASGGEVDAFHPVGKPCAKGRSVQGGVRDRFEKLSEKRMRKIKTDSYRNDPCSVEKIKNDNEKKTDQKIKHVSTVSLPNYNELIKRNRKVSADTTNGDDKNGNQSVGFKLPRRNSSTISLPGEGSNSLLSSLSEATIHCLETYMKRCRSFGSLKPQQLLEKLEEFNKTQRSASESSDSWCGLDEWDLGVIEHCVPSTVTPGRTAKGTNQNNRQRQVRLTVPQHAGKPKKESAEKSDKTDETRRARVPLEWFLNGSSRIPALTCGPAAFDGRREKTRTPPPSPETDASLEPRKESIKNEEEHSSLLKILGQYKEDESDESKLLKDVRKLVNAAVEDSQKDSMNFDEVDVEFSSKRNSSPSVLVKNRSNSLGDEISRTPERSERRRSSRSPSLTFGSPTSLLRQLQKNSEEIEREMMQRPNEMLDRLRRESLFRSLPKDAFEAFKKKKMTSLRDSLNEFLGFTDFQTEHERSKDEKAEEEKTEPCEKGRGEQETGPPSCSPELRSRPAGVTSDRSDS</sequence>
<feature type="region of interest" description="Disordered" evidence="1">
    <location>
        <begin position="497"/>
        <end position="572"/>
    </location>
</feature>
<keyword evidence="3" id="KW-1185">Reference proteome</keyword>
<feature type="compositionally biased region" description="Polar residues" evidence="1">
    <location>
        <begin position="539"/>
        <end position="553"/>
    </location>
</feature>
<dbReference type="EMBL" id="JAWJWF010000045">
    <property type="protein sequence ID" value="KAK6627360.1"/>
    <property type="molecule type" value="Genomic_DNA"/>
</dbReference>
<protein>
    <submittedName>
        <fullName evidence="2">Uncharacterized protein</fullName>
    </submittedName>
</protein>
<feature type="compositionally biased region" description="Polar residues" evidence="1">
    <location>
        <begin position="501"/>
        <end position="517"/>
    </location>
</feature>
<name>A0ABR1ATT3_POLSC</name>
<feature type="compositionally biased region" description="Basic and acidic residues" evidence="1">
    <location>
        <begin position="612"/>
        <end position="638"/>
    </location>
</feature>
<feature type="compositionally biased region" description="Basic and acidic residues" evidence="1">
    <location>
        <begin position="436"/>
        <end position="449"/>
    </location>
</feature>
<feature type="region of interest" description="Disordered" evidence="1">
    <location>
        <begin position="235"/>
        <end position="273"/>
    </location>
</feature>
<proteinExistence type="predicted"/>
<comment type="caution">
    <text evidence="2">The sequence shown here is derived from an EMBL/GenBank/DDBJ whole genome shotgun (WGS) entry which is preliminary data.</text>
</comment>
<evidence type="ECO:0000313" key="3">
    <source>
        <dbReference type="Proteomes" id="UP001359485"/>
    </source>
</evidence>
<feature type="region of interest" description="Disordered" evidence="1">
    <location>
        <begin position="344"/>
        <end position="390"/>
    </location>
</feature>
<feature type="compositionally biased region" description="Basic and acidic residues" evidence="1">
    <location>
        <begin position="520"/>
        <end position="531"/>
    </location>
</feature>